<evidence type="ECO:0000256" key="2">
    <source>
        <dbReference type="ARBA" id="ARBA00005993"/>
    </source>
</evidence>
<reference evidence="18" key="1">
    <citation type="submission" date="2016-04" db="UniProtKB">
        <authorList>
            <consortium name="WormBaseParasite"/>
        </authorList>
    </citation>
    <scope>IDENTIFICATION</scope>
</reference>
<dbReference type="Pfam" id="PF00104">
    <property type="entry name" value="Hormone_recep"/>
    <property type="match status" value="1"/>
</dbReference>
<protein>
    <submittedName>
        <fullName evidence="18">Nuclear receptor domain-containing protein</fullName>
    </submittedName>
</protein>
<evidence type="ECO:0000256" key="9">
    <source>
        <dbReference type="ARBA" id="ARBA00023170"/>
    </source>
</evidence>
<dbReference type="SUPFAM" id="SSF48508">
    <property type="entry name" value="Nuclear receptor ligand-binding domain"/>
    <property type="match status" value="1"/>
</dbReference>
<dbReference type="InterPro" id="IPR000536">
    <property type="entry name" value="Nucl_hrmn_rcpt_lig-bd"/>
</dbReference>
<dbReference type="OMA" id="DAEWMRK"/>
<dbReference type="InterPro" id="IPR052496">
    <property type="entry name" value="Orphan_Nuclear_Rcpt"/>
</dbReference>
<gene>
    <name evidence="16" type="ORF">TCLT_LOCUS8083</name>
</gene>
<dbReference type="EMBL" id="UYYF01004581">
    <property type="protein sequence ID" value="VDN05606.1"/>
    <property type="molecule type" value="Genomic_DNA"/>
</dbReference>
<dbReference type="STRING" id="103827.A0A0N5D526"/>
<evidence type="ECO:0000256" key="11">
    <source>
        <dbReference type="ARBA" id="ARBA00037512"/>
    </source>
</evidence>
<dbReference type="GO" id="GO:0003700">
    <property type="term" value="F:DNA-binding transcription factor activity"/>
    <property type="evidence" value="ECO:0007669"/>
    <property type="project" value="InterPro"/>
</dbReference>
<feature type="domain" description="Nuclear receptor" evidence="14">
    <location>
        <begin position="33"/>
        <end position="108"/>
    </location>
</feature>
<feature type="domain" description="NR LBD" evidence="15">
    <location>
        <begin position="164"/>
        <end position="418"/>
    </location>
</feature>
<dbReference type="SUPFAM" id="SSF57716">
    <property type="entry name" value="Glucocorticoid receptor-like (DNA-binding domain)"/>
    <property type="match status" value="1"/>
</dbReference>
<dbReference type="InterPro" id="IPR001628">
    <property type="entry name" value="Znf_hrmn_rcpt"/>
</dbReference>
<dbReference type="InterPro" id="IPR035500">
    <property type="entry name" value="NHR-like_dom_sf"/>
</dbReference>
<dbReference type="PROSITE" id="PS51030">
    <property type="entry name" value="NUCLEAR_REC_DBD_2"/>
    <property type="match status" value="1"/>
</dbReference>
<evidence type="ECO:0000313" key="18">
    <source>
        <dbReference type="WBParaSite" id="TCLT_0000809401-mRNA-1"/>
    </source>
</evidence>
<name>A0A0N5D526_THECL</name>
<dbReference type="GO" id="GO:0008270">
    <property type="term" value="F:zinc ion binding"/>
    <property type="evidence" value="ECO:0007669"/>
    <property type="project" value="UniProtKB-KW"/>
</dbReference>
<dbReference type="OrthoDB" id="5854198at2759"/>
<evidence type="ECO:0000259" key="14">
    <source>
        <dbReference type="PROSITE" id="PS51030"/>
    </source>
</evidence>
<evidence type="ECO:0000313" key="17">
    <source>
        <dbReference type="Proteomes" id="UP000276776"/>
    </source>
</evidence>
<dbReference type="Gene3D" id="1.10.565.10">
    <property type="entry name" value="Retinoid X Receptor"/>
    <property type="match status" value="1"/>
</dbReference>
<dbReference type="FunFam" id="3.30.50.10:FF:000030">
    <property type="entry name" value="Nuclear Hormone Receptor family"/>
    <property type="match status" value="1"/>
</dbReference>
<keyword evidence="4 12" id="KW-0863">Zinc-finger</keyword>
<dbReference type="CDD" id="cd06157">
    <property type="entry name" value="NR_LBD"/>
    <property type="match status" value="1"/>
</dbReference>
<dbReference type="SMART" id="SM00430">
    <property type="entry name" value="HOLI"/>
    <property type="match status" value="1"/>
</dbReference>
<reference evidence="16 17" key="2">
    <citation type="submission" date="2018-11" db="EMBL/GenBank/DDBJ databases">
        <authorList>
            <consortium name="Pathogen Informatics"/>
        </authorList>
    </citation>
    <scope>NUCLEOTIDE SEQUENCE [LARGE SCALE GENOMIC DNA]</scope>
</reference>
<dbReference type="PRINTS" id="PR00398">
    <property type="entry name" value="STRDHORMONER"/>
</dbReference>
<dbReference type="InterPro" id="IPR013088">
    <property type="entry name" value="Znf_NHR/GATA"/>
</dbReference>
<accession>A0A0N5D526</accession>
<evidence type="ECO:0000256" key="1">
    <source>
        <dbReference type="ARBA" id="ARBA00004123"/>
    </source>
</evidence>
<evidence type="ECO:0000256" key="10">
    <source>
        <dbReference type="ARBA" id="ARBA00023242"/>
    </source>
</evidence>
<keyword evidence="5 12" id="KW-0862">Zinc</keyword>
<dbReference type="PROSITE" id="PS51843">
    <property type="entry name" value="NR_LBD"/>
    <property type="match status" value="1"/>
</dbReference>
<organism evidence="18">
    <name type="scientific">Thelazia callipaeda</name>
    <name type="common">Oriental eyeworm</name>
    <name type="synonym">Parasitic nematode</name>
    <dbReference type="NCBI Taxonomy" id="103827"/>
    <lineage>
        <taxon>Eukaryota</taxon>
        <taxon>Metazoa</taxon>
        <taxon>Ecdysozoa</taxon>
        <taxon>Nematoda</taxon>
        <taxon>Chromadorea</taxon>
        <taxon>Rhabditida</taxon>
        <taxon>Spirurina</taxon>
        <taxon>Spiruromorpha</taxon>
        <taxon>Thelazioidea</taxon>
        <taxon>Thelaziidae</taxon>
        <taxon>Thelazia</taxon>
    </lineage>
</organism>
<feature type="region of interest" description="Disordered" evidence="13">
    <location>
        <begin position="559"/>
        <end position="581"/>
    </location>
</feature>
<dbReference type="PROSITE" id="PS00031">
    <property type="entry name" value="NUCLEAR_REC_DBD_1"/>
    <property type="match status" value="1"/>
</dbReference>
<comment type="similarity">
    <text evidence="2 12">Belongs to the nuclear hormone receptor family.</text>
</comment>
<dbReference type="AlphaFoldDB" id="A0A0N5D526"/>
<dbReference type="Pfam" id="PF00105">
    <property type="entry name" value="zf-C4"/>
    <property type="match status" value="1"/>
</dbReference>
<feature type="compositionally biased region" description="Polar residues" evidence="13">
    <location>
        <begin position="559"/>
        <end position="575"/>
    </location>
</feature>
<evidence type="ECO:0000256" key="12">
    <source>
        <dbReference type="RuleBase" id="RU004334"/>
    </source>
</evidence>
<evidence type="ECO:0000259" key="15">
    <source>
        <dbReference type="PROSITE" id="PS51843"/>
    </source>
</evidence>
<dbReference type="PANTHER" id="PTHR47519">
    <property type="entry name" value="NUCLEAR HORMONE RECEPTOR FAMILY MEMBER NHR-31-RELATED"/>
    <property type="match status" value="1"/>
</dbReference>
<keyword evidence="9 12" id="KW-0675">Receptor</keyword>
<keyword evidence="17" id="KW-1185">Reference proteome</keyword>
<evidence type="ECO:0000256" key="4">
    <source>
        <dbReference type="ARBA" id="ARBA00022771"/>
    </source>
</evidence>
<evidence type="ECO:0000313" key="16">
    <source>
        <dbReference type="EMBL" id="VDN05606.1"/>
    </source>
</evidence>
<keyword evidence="7 12" id="KW-0238">DNA-binding</keyword>
<evidence type="ECO:0000256" key="5">
    <source>
        <dbReference type="ARBA" id="ARBA00022833"/>
    </source>
</evidence>
<dbReference type="SMART" id="SM00399">
    <property type="entry name" value="ZnF_C4"/>
    <property type="match status" value="1"/>
</dbReference>
<evidence type="ECO:0000256" key="7">
    <source>
        <dbReference type="ARBA" id="ARBA00023125"/>
    </source>
</evidence>
<evidence type="ECO:0000256" key="13">
    <source>
        <dbReference type="SAM" id="MobiDB-lite"/>
    </source>
</evidence>
<evidence type="ECO:0000256" key="6">
    <source>
        <dbReference type="ARBA" id="ARBA00023015"/>
    </source>
</evidence>
<comment type="subcellular location">
    <subcellularLocation>
        <location evidence="1 12">Nucleus</location>
    </subcellularLocation>
</comment>
<proteinExistence type="inferred from homology"/>
<dbReference type="InterPro" id="IPR049636">
    <property type="entry name" value="HNF4-like_DBD"/>
</dbReference>
<comment type="function">
    <text evidence="11">Orphan nuclear receptor.</text>
</comment>
<keyword evidence="6 12" id="KW-0805">Transcription regulation</keyword>
<evidence type="ECO:0000256" key="8">
    <source>
        <dbReference type="ARBA" id="ARBA00023163"/>
    </source>
</evidence>
<sequence length="581" mass="65675">MDAFKDSLSTVLTPHDFLTSGFSVKPNEPKVIGDRCLVCNDRHARMHYGALTCFGCKGFFRRTLKRSTQYTCRQNGTCPVDKYERNSCRFCRFKRCLEVGMDPRAVRPDRDTTGRHHVCRTRKLGSTGNQVVEEAEIGEEWIWRLPVDMRTVLMRLMNVEIIASSGKALLNATEIYPLQCGSLEDFLSDATLLNGRKTEIGYEPYRRVGKDDLVAIVHRNVLAVIDWIHQLCDWMGRISLHDKFLLTRHGFAPLMIFSTAAGTANATDDKEILCLSRLGYMPRNAQHIYGDMHYLSNGLVDQIIDELVVPLRVLKLKNEEITLMKAIIVLNPRSCYTSLSCFAAAQIRSLRDRVQETLYQVIREIHPSVAPSSRFGNLLLHFSSVAIFGLKMEENLRTLQQSTSSHTDPILYDLLMDDGIIRRNHIALSATPSLESSIDGWDGFMVPSYSNLSVSSLISQTSTSMSEFETTSDYSEDCNQSFTSYGALYEDTSQIVSIPPSHEPQYRTTPDHEVELPFSEFTTNNFTSVDQLESDPNYNITLTPNMFTEMREALNAANQIGTDSTLSTPPNSTYHGHTRYS</sequence>
<dbReference type="WBParaSite" id="TCLT_0000809401-mRNA-1">
    <property type="protein sequence ID" value="TCLT_0000809401-mRNA-1"/>
    <property type="gene ID" value="TCLT_0000809401"/>
</dbReference>
<keyword evidence="3 12" id="KW-0479">Metal-binding</keyword>
<dbReference type="CDD" id="cd06960">
    <property type="entry name" value="NR_DBD_HNF4A"/>
    <property type="match status" value="1"/>
</dbReference>
<keyword evidence="8 12" id="KW-0804">Transcription</keyword>
<dbReference type="InterPro" id="IPR001723">
    <property type="entry name" value="Nuclear_hrmn_rcpt"/>
</dbReference>
<dbReference type="Proteomes" id="UP000276776">
    <property type="component" value="Unassembled WGS sequence"/>
</dbReference>
<dbReference type="PRINTS" id="PR00047">
    <property type="entry name" value="STROIDFINGER"/>
</dbReference>
<evidence type="ECO:0000256" key="3">
    <source>
        <dbReference type="ARBA" id="ARBA00022723"/>
    </source>
</evidence>
<dbReference type="GO" id="GO:0005634">
    <property type="term" value="C:nucleus"/>
    <property type="evidence" value="ECO:0007669"/>
    <property type="project" value="UniProtKB-SubCell"/>
</dbReference>
<dbReference type="GO" id="GO:0000978">
    <property type="term" value="F:RNA polymerase II cis-regulatory region sequence-specific DNA binding"/>
    <property type="evidence" value="ECO:0007669"/>
    <property type="project" value="InterPro"/>
</dbReference>
<dbReference type="Gene3D" id="3.30.50.10">
    <property type="entry name" value="Erythroid Transcription Factor GATA-1, subunit A"/>
    <property type="match status" value="1"/>
</dbReference>
<keyword evidence="10 12" id="KW-0539">Nucleus</keyword>
<dbReference type="PANTHER" id="PTHR47519:SF4">
    <property type="entry name" value="NUCLEAR HORMONE RECEPTOR FAMILY"/>
    <property type="match status" value="1"/>
</dbReference>